<name>A0A8U0HYA5_9EURY</name>
<dbReference type="GeneID" id="72185297"/>
<dbReference type="KEGG" id="halx:M0R89_08820"/>
<feature type="compositionally biased region" description="Low complexity" evidence="2">
    <location>
        <begin position="273"/>
        <end position="283"/>
    </location>
</feature>
<dbReference type="Gene3D" id="3.30.9.10">
    <property type="entry name" value="D-Amino Acid Oxidase, subunit A, domain 2"/>
    <property type="match status" value="1"/>
</dbReference>
<dbReference type="GO" id="GO:0016491">
    <property type="term" value="F:oxidoreductase activity"/>
    <property type="evidence" value="ECO:0007669"/>
    <property type="project" value="UniProtKB-KW"/>
</dbReference>
<dbReference type="PANTHER" id="PTHR13847:SF287">
    <property type="entry name" value="FAD-DEPENDENT OXIDOREDUCTASE DOMAIN-CONTAINING PROTEIN 1"/>
    <property type="match status" value="1"/>
</dbReference>
<sequence length="405" mass="43064">MNVAIVGGGIVGLASAHYLAERGADVTVYEKGSLGNGSTERSVGGIRAQFSTPVNVELSVASMAVWEEFEAEFGTDIAYRRPGYLFAAREEATARAFEEQVALQNDRGVPSVLLDPEEATEHCPGLRAEEFVAATYSPTDGFADPHLALQGFAEAARESGAEIRTRTAVTEIHRDGEGVTGLTAAGKTTERRDADFVVNAAGPWARRVAATAGVEIPVAPKRRQILVADPETPVPEDVPLTVDLDTGSHFRPEREGKALVGGHFRGEERRSSESASDEIASGGTSDADPDCDPDGFDRKMDLDWAAEAVERAGDCATYFGPDSEIRRGWAGLYAVTPDHHPVVEESVPGFVQAVGFSGHGFQHAPATGKLVAELVFDGEASLVDISALGSDRFERGALLEERNVA</sequence>
<dbReference type="SUPFAM" id="SSF51905">
    <property type="entry name" value="FAD/NAD(P)-binding domain"/>
    <property type="match status" value="1"/>
</dbReference>
<reference evidence="4 5" key="1">
    <citation type="submission" date="2022-04" db="EMBL/GenBank/DDBJ databases">
        <title>Diverse halophilic archaea isolated from saline environments.</title>
        <authorList>
            <person name="Cui H.-L."/>
        </authorList>
    </citation>
    <scope>NUCLEOTIDE SEQUENCE [LARGE SCALE GENOMIC DNA]</scope>
    <source>
        <strain evidence="4 5">XZYJT49</strain>
    </source>
</reference>
<accession>A0A8U0HYA5</accession>
<protein>
    <submittedName>
        <fullName evidence="4">FAD-binding oxidoreductase</fullName>
    </submittedName>
</protein>
<dbReference type="Gene3D" id="3.50.50.60">
    <property type="entry name" value="FAD/NAD(P)-binding domain"/>
    <property type="match status" value="1"/>
</dbReference>
<dbReference type="InterPro" id="IPR036188">
    <property type="entry name" value="FAD/NAD-bd_sf"/>
</dbReference>
<dbReference type="PANTHER" id="PTHR13847">
    <property type="entry name" value="SARCOSINE DEHYDROGENASE-RELATED"/>
    <property type="match status" value="1"/>
</dbReference>
<dbReference type="RefSeq" id="WP_248652178.1">
    <property type="nucleotide sequence ID" value="NZ_CP096659.1"/>
</dbReference>
<keyword evidence="5" id="KW-1185">Reference proteome</keyword>
<dbReference type="Pfam" id="PF01266">
    <property type="entry name" value="DAO"/>
    <property type="match status" value="1"/>
</dbReference>
<dbReference type="InterPro" id="IPR006076">
    <property type="entry name" value="FAD-dep_OxRdtase"/>
</dbReference>
<feature type="compositionally biased region" description="Basic and acidic residues" evidence="2">
    <location>
        <begin position="246"/>
        <end position="257"/>
    </location>
</feature>
<feature type="region of interest" description="Disordered" evidence="2">
    <location>
        <begin position="246"/>
        <end position="298"/>
    </location>
</feature>
<evidence type="ECO:0000313" key="4">
    <source>
        <dbReference type="EMBL" id="UPV76142.1"/>
    </source>
</evidence>
<dbReference type="Proteomes" id="UP000830729">
    <property type="component" value="Chromosome"/>
</dbReference>
<keyword evidence="1" id="KW-0560">Oxidoreductase</keyword>
<dbReference type="AlphaFoldDB" id="A0A8U0HYA5"/>
<evidence type="ECO:0000256" key="1">
    <source>
        <dbReference type="ARBA" id="ARBA00023002"/>
    </source>
</evidence>
<feature type="domain" description="FAD dependent oxidoreductase" evidence="3">
    <location>
        <begin position="3"/>
        <end position="374"/>
    </location>
</feature>
<organism evidence="4 5">
    <name type="scientific">Halorussus limi</name>
    <dbReference type="NCBI Taxonomy" id="2938695"/>
    <lineage>
        <taxon>Archaea</taxon>
        <taxon>Methanobacteriati</taxon>
        <taxon>Methanobacteriota</taxon>
        <taxon>Stenosarchaea group</taxon>
        <taxon>Halobacteria</taxon>
        <taxon>Halobacteriales</taxon>
        <taxon>Haladaptataceae</taxon>
        <taxon>Halorussus</taxon>
    </lineage>
</organism>
<dbReference type="GO" id="GO:0005737">
    <property type="term" value="C:cytoplasm"/>
    <property type="evidence" value="ECO:0007669"/>
    <property type="project" value="TreeGrafter"/>
</dbReference>
<proteinExistence type="predicted"/>
<evidence type="ECO:0000259" key="3">
    <source>
        <dbReference type="Pfam" id="PF01266"/>
    </source>
</evidence>
<gene>
    <name evidence="4" type="ORF">M0R89_08820</name>
</gene>
<evidence type="ECO:0000313" key="5">
    <source>
        <dbReference type="Proteomes" id="UP000830729"/>
    </source>
</evidence>
<evidence type="ECO:0000256" key="2">
    <source>
        <dbReference type="SAM" id="MobiDB-lite"/>
    </source>
</evidence>
<dbReference type="EMBL" id="CP096659">
    <property type="protein sequence ID" value="UPV76142.1"/>
    <property type="molecule type" value="Genomic_DNA"/>
</dbReference>